<evidence type="ECO:0000313" key="5">
    <source>
        <dbReference type="EMBL" id="MDQ0286181.1"/>
    </source>
</evidence>
<sequence length="570" mass="62670">MEEIKADILILGSGGAGLFAALHAYDSNPRLKIVLATKGLIGKCGCSRMVQGGYNVVLDPKDSVELHFKDTIKGGAFINNQELAWTLVNDAPKRIHEMETKIGCFFDRREDGRIHQKPFAGQSFDRTVHRGDLTGIEIIARATDQVFARDITVLEETRGLELLTNSNGDRVVGALLMNIRTGQFIVVNAKAVIVATGGSASMYKISAPSFDKTGDGMAMCWRAGAEFVDMEMLQFHPTGLLAGKSRLSGSVLEEGLRGAGGRLYNAIGERFMERYDPERLERSTRDRVARAGYMEIMAGRGTPAGGVLLDMSHLGAEFVESKFPGMCERVRDIGKDLAREPVEVSPTAHFQMGGVRIDVNCYSSLKGLFVAGEDAGGVHGANRLGGNGIADSTVFGARAGDAAAEFAQSQNWVPVDQVQVKMFTNNVLKFFGHADGPDVYQLRDELKNLMWEKVGVVRTGQKLEQALKRLAEMSEEVERAKLPTGSLRGYNLALNEILNLRNQLVVAQLVAASALYRKESRGSHYREDFPETDNQNWLCNIFMRKKGDGYFIETRPVKLTRLRPEDVVAK</sequence>
<evidence type="ECO:0000313" key="6">
    <source>
        <dbReference type="Proteomes" id="UP001225644"/>
    </source>
</evidence>
<dbReference type="InterPro" id="IPR003953">
    <property type="entry name" value="FAD-dep_OxRdtase_2_FAD-bd"/>
</dbReference>
<dbReference type="Pfam" id="PF00890">
    <property type="entry name" value="FAD_binding_2"/>
    <property type="match status" value="1"/>
</dbReference>
<dbReference type="SUPFAM" id="SSF46977">
    <property type="entry name" value="Succinate dehydrogenase/fumarate reductase flavoprotein C-terminal domain"/>
    <property type="match status" value="1"/>
</dbReference>
<keyword evidence="1" id="KW-0285">Flavoprotein</keyword>
<proteinExistence type="predicted"/>
<dbReference type="InterPro" id="IPR036188">
    <property type="entry name" value="FAD/NAD-bd_sf"/>
</dbReference>
<dbReference type="PANTHER" id="PTHR11632:SF51">
    <property type="entry name" value="SUCCINATE DEHYDROGENASE [UBIQUINONE] FLAVOPROTEIN SUBUNIT, MITOCHONDRIAL"/>
    <property type="match status" value="1"/>
</dbReference>
<gene>
    <name evidence="5" type="ORF">J2Z49_001293</name>
</gene>
<feature type="domain" description="Fumarate reductase/succinate dehydrogenase flavoprotein-like C-terminal" evidence="4">
    <location>
        <begin position="443"/>
        <end position="565"/>
    </location>
</feature>
<comment type="caution">
    <text evidence="5">The sequence shown here is derived from an EMBL/GenBank/DDBJ whole genome shotgun (WGS) entry which is preliminary data.</text>
</comment>
<dbReference type="InterPro" id="IPR030664">
    <property type="entry name" value="SdhA/FrdA/AprA"/>
</dbReference>
<evidence type="ECO:0000256" key="2">
    <source>
        <dbReference type="ARBA" id="ARBA00023002"/>
    </source>
</evidence>
<dbReference type="Gene3D" id="3.90.700.10">
    <property type="entry name" value="Succinate dehydrogenase/fumarate reductase flavoprotein, catalytic domain"/>
    <property type="match status" value="1"/>
</dbReference>
<dbReference type="SUPFAM" id="SSF51905">
    <property type="entry name" value="FAD/NAD(P)-binding domain"/>
    <property type="match status" value="1"/>
</dbReference>
<dbReference type="Pfam" id="PF02910">
    <property type="entry name" value="Succ_DH_flav_C"/>
    <property type="match status" value="1"/>
</dbReference>
<feature type="domain" description="FAD-dependent oxidoreductase 2 FAD-binding" evidence="3">
    <location>
        <begin position="7"/>
        <end position="389"/>
    </location>
</feature>
<dbReference type="PRINTS" id="PR00368">
    <property type="entry name" value="FADPNR"/>
</dbReference>
<dbReference type="GO" id="GO:0008177">
    <property type="term" value="F:succinate dehydrogenase (quinone) activity"/>
    <property type="evidence" value="ECO:0007669"/>
    <property type="project" value="UniProtKB-EC"/>
</dbReference>
<evidence type="ECO:0000259" key="4">
    <source>
        <dbReference type="Pfam" id="PF02910"/>
    </source>
</evidence>
<accession>A0ABU0B0D9</accession>
<dbReference type="EMBL" id="JAUSUX010000008">
    <property type="protein sequence ID" value="MDQ0286181.1"/>
    <property type="molecule type" value="Genomic_DNA"/>
</dbReference>
<dbReference type="SUPFAM" id="SSF56425">
    <property type="entry name" value="Succinate dehydrogenase/fumarate reductase flavoprotein, catalytic domain"/>
    <property type="match status" value="1"/>
</dbReference>
<dbReference type="Gene3D" id="3.50.50.60">
    <property type="entry name" value="FAD/NAD(P)-binding domain"/>
    <property type="match status" value="1"/>
</dbReference>
<name>A0ABU0B0D9_9FIRM</name>
<reference evidence="5 6" key="1">
    <citation type="submission" date="2023-07" db="EMBL/GenBank/DDBJ databases">
        <title>Genomic Encyclopedia of Type Strains, Phase IV (KMG-IV): sequencing the most valuable type-strain genomes for metagenomic binning, comparative biology and taxonomic classification.</title>
        <authorList>
            <person name="Goeker M."/>
        </authorList>
    </citation>
    <scope>NUCLEOTIDE SEQUENCE [LARGE SCALE GENOMIC DNA]</scope>
    <source>
        <strain evidence="5 6">DSM 12396</strain>
    </source>
</reference>
<keyword evidence="2 5" id="KW-0560">Oxidoreductase</keyword>
<organism evidence="5 6">
    <name type="scientific">Desulfofundulus luciae</name>
    <dbReference type="NCBI Taxonomy" id="74702"/>
    <lineage>
        <taxon>Bacteria</taxon>
        <taxon>Bacillati</taxon>
        <taxon>Bacillota</taxon>
        <taxon>Clostridia</taxon>
        <taxon>Eubacteriales</taxon>
        <taxon>Peptococcaceae</taxon>
        <taxon>Desulfofundulus</taxon>
    </lineage>
</organism>
<dbReference type="PANTHER" id="PTHR11632">
    <property type="entry name" value="SUCCINATE DEHYDROGENASE 2 FLAVOPROTEIN SUBUNIT"/>
    <property type="match status" value="1"/>
</dbReference>
<evidence type="ECO:0000256" key="1">
    <source>
        <dbReference type="ARBA" id="ARBA00022630"/>
    </source>
</evidence>
<dbReference type="Gene3D" id="1.20.58.100">
    <property type="entry name" value="Fumarate reductase/succinate dehydrogenase flavoprotein-like, C-terminal domain"/>
    <property type="match status" value="1"/>
</dbReference>
<dbReference type="InterPro" id="IPR027477">
    <property type="entry name" value="Succ_DH/fumarate_Rdtase_cat_sf"/>
</dbReference>
<evidence type="ECO:0000259" key="3">
    <source>
        <dbReference type="Pfam" id="PF00890"/>
    </source>
</evidence>
<dbReference type="InterPro" id="IPR037099">
    <property type="entry name" value="Fum_R/Succ_DH_flav-like_C_sf"/>
</dbReference>
<keyword evidence="6" id="KW-1185">Reference proteome</keyword>
<protein>
    <submittedName>
        <fullName evidence="5">Succinate dehydrogenase / fumarate reductase flavoprotein subunit/fumarate reductase flavoprotein subunit</fullName>
        <ecNumber evidence="5">1.3.5.1</ecNumber>
    </submittedName>
</protein>
<dbReference type="EC" id="1.3.5.1" evidence="5"/>
<dbReference type="InterPro" id="IPR015939">
    <property type="entry name" value="Fum_Rdtase/Succ_DH_flav-like_C"/>
</dbReference>
<dbReference type="Proteomes" id="UP001225644">
    <property type="component" value="Unassembled WGS sequence"/>
</dbReference>
<dbReference type="RefSeq" id="WP_307400978.1">
    <property type="nucleotide sequence ID" value="NZ_JAUSUX010000008.1"/>
</dbReference>
<dbReference type="PIRSF" id="PIRSF000171">
    <property type="entry name" value="SDHA_APRA_LASPO"/>
    <property type="match status" value="1"/>
</dbReference>